<dbReference type="RefSeq" id="WP_344635917.1">
    <property type="nucleotide sequence ID" value="NZ_BAAATR010000006.1"/>
</dbReference>
<proteinExistence type="predicted"/>
<keyword evidence="1" id="KW-1133">Transmembrane helix</keyword>
<protein>
    <submittedName>
        <fullName evidence="2">Uncharacterized protein</fullName>
    </submittedName>
</protein>
<name>A0ABP5QPL9_9ACTN</name>
<feature type="transmembrane region" description="Helical" evidence="1">
    <location>
        <begin position="46"/>
        <end position="69"/>
    </location>
</feature>
<accession>A0ABP5QPL9</accession>
<evidence type="ECO:0000313" key="2">
    <source>
        <dbReference type="EMBL" id="GAA2238978.1"/>
    </source>
</evidence>
<sequence length="90" mass="9477">MNRIRNLLAALLLPMLLPVQLAMSVLVHYRLGRARAARAAGDRGAITIELALAVVGLVVVAGIIVGVLYSLAGKVKNKVNDTPIDVPNPT</sequence>
<gene>
    <name evidence="2" type="ORF">GCM10010430_20100</name>
</gene>
<dbReference type="Proteomes" id="UP001500305">
    <property type="component" value="Unassembled WGS sequence"/>
</dbReference>
<dbReference type="EMBL" id="BAAATR010000006">
    <property type="protein sequence ID" value="GAA2238978.1"/>
    <property type="molecule type" value="Genomic_DNA"/>
</dbReference>
<keyword evidence="3" id="KW-1185">Reference proteome</keyword>
<keyword evidence="1" id="KW-0472">Membrane</keyword>
<evidence type="ECO:0000313" key="3">
    <source>
        <dbReference type="Proteomes" id="UP001500305"/>
    </source>
</evidence>
<keyword evidence="1" id="KW-0812">Transmembrane</keyword>
<comment type="caution">
    <text evidence="2">The sequence shown here is derived from an EMBL/GenBank/DDBJ whole genome shotgun (WGS) entry which is preliminary data.</text>
</comment>
<reference evidence="3" key="1">
    <citation type="journal article" date="2019" name="Int. J. Syst. Evol. Microbiol.">
        <title>The Global Catalogue of Microorganisms (GCM) 10K type strain sequencing project: providing services to taxonomists for standard genome sequencing and annotation.</title>
        <authorList>
            <consortium name="The Broad Institute Genomics Platform"/>
            <consortium name="The Broad Institute Genome Sequencing Center for Infectious Disease"/>
            <person name="Wu L."/>
            <person name="Ma J."/>
        </authorList>
    </citation>
    <scope>NUCLEOTIDE SEQUENCE [LARGE SCALE GENOMIC DNA]</scope>
    <source>
        <strain evidence="3">JCM 7356</strain>
    </source>
</reference>
<evidence type="ECO:0000256" key="1">
    <source>
        <dbReference type="SAM" id="Phobius"/>
    </source>
</evidence>
<organism evidence="2 3">
    <name type="scientific">Kitasatospora cystarginea</name>
    <dbReference type="NCBI Taxonomy" id="58350"/>
    <lineage>
        <taxon>Bacteria</taxon>
        <taxon>Bacillati</taxon>
        <taxon>Actinomycetota</taxon>
        <taxon>Actinomycetes</taxon>
        <taxon>Kitasatosporales</taxon>
        <taxon>Streptomycetaceae</taxon>
        <taxon>Kitasatospora</taxon>
    </lineage>
</organism>